<accession>M6Y4Z4</accession>
<sequence>MTHRGKSSRGDSSPTSTQRLVGKLFLTIQKYLEKYPSGKQKI</sequence>
<dbReference type="EMBL" id="AKXB02000095">
    <property type="protein sequence ID" value="EMO89407.1"/>
    <property type="molecule type" value="Genomic_DNA"/>
</dbReference>
<evidence type="ECO:0000313" key="1">
    <source>
        <dbReference type="EMBL" id="EMO89407.1"/>
    </source>
</evidence>
<dbReference type="AlphaFoldDB" id="M6Y4Z4"/>
<proteinExistence type="predicted"/>
<name>M6Y4Z4_9LEPT</name>
<protein>
    <submittedName>
        <fullName evidence="1">Uncharacterized protein</fullName>
    </submittedName>
</protein>
<evidence type="ECO:0000313" key="2">
    <source>
        <dbReference type="Proteomes" id="UP000012138"/>
    </source>
</evidence>
<gene>
    <name evidence="1" type="ORF">LEP1GSC024_1153</name>
</gene>
<organism evidence="1 2">
    <name type="scientific">Leptospira noguchii str. 2001034031</name>
    <dbReference type="NCBI Taxonomy" id="1193053"/>
    <lineage>
        <taxon>Bacteria</taxon>
        <taxon>Pseudomonadati</taxon>
        <taxon>Spirochaetota</taxon>
        <taxon>Spirochaetia</taxon>
        <taxon>Leptospirales</taxon>
        <taxon>Leptospiraceae</taxon>
        <taxon>Leptospira</taxon>
    </lineage>
</organism>
<dbReference type="Proteomes" id="UP000012138">
    <property type="component" value="Unassembled WGS sequence"/>
</dbReference>
<comment type="caution">
    <text evidence="1">The sequence shown here is derived from an EMBL/GenBank/DDBJ whole genome shotgun (WGS) entry which is preliminary data.</text>
</comment>
<reference evidence="1 2" key="1">
    <citation type="submission" date="2013-01" db="EMBL/GenBank/DDBJ databases">
        <authorList>
            <person name="Harkins D.M."/>
            <person name="Durkin A.S."/>
            <person name="Brinkac L.M."/>
            <person name="Haft D.H."/>
            <person name="Selengut J.D."/>
            <person name="Sanka R."/>
            <person name="DePew J."/>
            <person name="Purushe J."/>
            <person name="Whelen A.C."/>
            <person name="Vinetz J.M."/>
            <person name="Sutton G.G."/>
            <person name="Nierman W.C."/>
            <person name="Fouts D.E."/>
        </authorList>
    </citation>
    <scope>NUCLEOTIDE SEQUENCE [LARGE SCALE GENOMIC DNA]</scope>
    <source>
        <strain evidence="1 2">2001034031</strain>
    </source>
</reference>